<organism evidence="3 5">
    <name type="scientific">Methanosarcina flavescens</name>
    <dbReference type="NCBI Taxonomy" id="1715806"/>
    <lineage>
        <taxon>Archaea</taxon>
        <taxon>Methanobacteriati</taxon>
        <taxon>Methanobacteriota</taxon>
        <taxon>Stenosarchaea group</taxon>
        <taxon>Methanomicrobia</taxon>
        <taxon>Methanosarcinales</taxon>
        <taxon>Methanosarcinaceae</taxon>
        <taxon>Methanosarcina</taxon>
    </lineage>
</organism>
<gene>
    <name evidence="3" type="ORF">AOB57_002200</name>
    <name evidence="4" type="ORF">GX302_10035</name>
</gene>
<evidence type="ECO:0000256" key="2">
    <source>
        <dbReference type="SAM" id="Phobius"/>
    </source>
</evidence>
<sequence>MRRPEFKFIIILLLALTLCTAPASAGSANRAVPATVNPSQEFQVTVTVDEYGAAGQVLEKLPAGFTFVKSSLPERAVTVNGDKVSFLLMGEKSFTYTLKAPASTGTYKFTGILRDINKAEFAITPADSSITVIQPPSGGGGGGKRSGGGGGGAGASQEPQSNVEAKELSQKTVTAGKHVKFEFPKGATCVRYVEFDAKKSLGKVTTIVEMLKGQSKLVSSLPEGSVYKNINIWVGSGGIANSNNIENAVVGFRVEKAWLEEREVDESSVALWHYNKGWSKLETEKVGEDNTYVFFDAKTSGFGCFTIVVPEKVIEPIDEDTSDSDGFNGTEPPKSEVPKPSKSRIPGFESVIAVGVLGAVYLVLRRK</sequence>
<feature type="transmembrane region" description="Helical" evidence="2">
    <location>
        <begin position="345"/>
        <end position="364"/>
    </location>
</feature>
<dbReference type="GeneID" id="53686898"/>
<feature type="region of interest" description="Disordered" evidence="1">
    <location>
        <begin position="318"/>
        <end position="343"/>
    </location>
</feature>
<keyword evidence="2" id="KW-0472">Membrane</keyword>
<dbReference type="Proteomes" id="UP000053087">
    <property type="component" value="Chromosome"/>
</dbReference>
<dbReference type="AlphaFoldDB" id="A0A660HPM0"/>
<evidence type="ECO:0000313" key="4">
    <source>
        <dbReference type="EMBL" id="NLK33140.1"/>
    </source>
</evidence>
<reference evidence="3 5" key="1">
    <citation type="journal article" date="2016" name="Int. J. Syst. Evol. Microbiol.">
        <title>Methanosarcina flavescens sp. nov., a methanogenic archaeon isolated from a full-scale anaerobic digester.</title>
        <authorList>
            <person name="Kern T."/>
            <person name="Fischer M.A."/>
            <person name="Deppenmeier U."/>
            <person name="Schmitz R.A."/>
            <person name="Rother M."/>
        </authorList>
    </citation>
    <scope>NUCLEOTIDE SEQUENCE [LARGE SCALE GENOMIC DNA]</scope>
    <source>
        <strain evidence="3 5">E03.2</strain>
    </source>
</reference>
<dbReference type="RefSeq" id="WP_054297770.1">
    <property type="nucleotide sequence ID" value="NZ_CP032683.1"/>
</dbReference>
<proteinExistence type="predicted"/>
<dbReference type="NCBIfam" id="TIGR04213">
    <property type="entry name" value="PGF_pre_PGF"/>
    <property type="match status" value="1"/>
</dbReference>
<dbReference type="EMBL" id="JAAYQL010000060">
    <property type="protein sequence ID" value="NLK33140.1"/>
    <property type="molecule type" value="Genomic_DNA"/>
</dbReference>
<protein>
    <submittedName>
        <fullName evidence="3">PGF-pre-PGF domain-containing protein</fullName>
    </submittedName>
</protein>
<keyword evidence="2" id="KW-1133">Transmembrane helix</keyword>
<dbReference type="InterPro" id="IPR026453">
    <property type="entry name" value="PGF_pre_PGF"/>
</dbReference>
<accession>A0A660HPM0</accession>
<dbReference type="Proteomes" id="UP000585579">
    <property type="component" value="Unassembled WGS sequence"/>
</dbReference>
<feature type="compositionally biased region" description="Gly residues" evidence="1">
    <location>
        <begin position="137"/>
        <end position="154"/>
    </location>
</feature>
<evidence type="ECO:0000313" key="6">
    <source>
        <dbReference type="Proteomes" id="UP000585579"/>
    </source>
</evidence>
<keyword evidence="2" id="KW-0812">Transmembrane</keyword>
<reference evidence="3" key="2">
    <citation type="submission" date="2018-10" db="EMBL/GenBank/DDBJ databases">
        <authorList>
            <person name="Fischer M.A."/>
            <person name="Kern T."/>
            <person name="Deppenmeier U."/>
            <person name="Schmitz R.A."/>
            <person name="Rother M."/>
        </authorList>
    </citation>
    <scope>NUCLEOTIDE SEQUENCE</scope>
    <source>
        <strain evidence="3">E03.2</strain>
    </source>
</reference>
<evidence type="ECO:0000256" key="1">
    <source>
        <dbReference type="SAM" id="MobiDB-lite"/>
    </source>
</evidence>
<reference evidence="4 6" key="3">
    <citation type="journal article" date="2020" name="Biotechnol. Biofuels">
        <title>New insights from the biogas microbiome by comprehensive genome-resolved metagenomics of nearly 1600 species originating from multiple anaerobic digesters.</title>
        <authorList>
            <person name="Campanaro S."/>
            <person name="Treu L."/>
            <person name="Rodriguez-R L.M."/>
            <person name="Kovalovszki A."/>
            <person name="Ziels R.M."/>
            <person name="Maus I."/>
            <person name="Zhu X."/>
            <person name="Kougias P.G."/>
            <person name="Basile A."/>
            <person name="Luo G."/>
            <person name="Schluter A."/>
            <person name="Konstantinidis K.T."/>
            <person name="Angelidaki I."/>
        </authorList>
    </citation>
    <scope>NUCLEOTIDE SEQUENCE [LARGE SCALE GENOMIC DNA]</scope>
    <source>
        <strain evidence="4">AS22ysBPME_46</strain>
    </source>
</reference>
<dbReference type="EMBL" id="CP032683">
    <property type="protein sequence ID" value="AYK14162.1"/>
    <property type="molecule type" value="Genomic_DNA"/>
</dbReference>
<keyword evidence="5" id="KW-1185">Reference proteome</keyword>
<evidence type="ECO:0000313" key="3">
    <source>
        <dbReference type="EMBL" id="AYK14162.1"/>
    </source>
</evidence>
<dbReference type="KEGG" id="mfz:AOB57_002200"/>
<feature type="region of interest" description="Disordered" evidence="1">
    <location>
        <begin position="130"/>
        <end position="169"/>
    </location>
</feature>
<name>A0A660HPM0_9EURY</name>
<evidence type="ECO:0000313" key="5">
    <source>
        <dbReference type="Proteomes" id="UP000053087"/>
    </source>
</evidence>
<dbReference type="OrthoDB" id="103676at2157"/>